<evidence type="ECO:0000256" key="1">
    <source>
        <dbReference type="ARBA" id="ARBA00009748"/>
    </source>
</evidence>
<name>A0ABR2AGD8_9ROSI</name>
<dbReference type="PANTHER" id="PTHR33076">
    <property type="entry name" value="NON-SPECIFIC LIPID-TRANSFER PROTEIN 2-RELATED"/>
    <property type="match status" value="1"/>
</dbReference>
<proteinExistence type="inferred from homology"/>
<gene>
    <name evidence="3" type="ORF">V6N11_031186</name>
</gene>
<comment type="caution">
    <text evidence="3">The sequence shown here is derived from an EMBL/GenBank/DDBJ whole genome shotgun (WGS) entry which is preliminary data.</text>
</comment>
<protein>
    <submittedName>
        <fullName evidence="3">Uncharacterized protein</fullName>
    </submittedName>
</protein>
<sequence>MCVSLKFLAMLIFLIASGFTQVSIVSANGDFSRRRGYIPPFTESEVQWSMAPCRPFFVGTGSDPSPGCCDGAKDISGLTKTKRDEQELCVHLKLVVPLGDTKRLPLLGDKCCVKFAPITRDTDCSKWQREMSNIP</sequence>
<evidence type="ECO:0000313" key="4">
    <source>
        <dbReference type="Proteomes" id="UP001396334"/>
    </source>
</evidence>
<comment type="similarity">
    <text evidence="1">Belongs to the plant LTP family.</text>
</comment>
<keyword evidence="2" id="KW-0732">Signal</keyword>
<dbReference type="SUPFAM" id="SSF47699">
    <property type="entry name" value="Bifunctional inhibitor/lipid-transfer protein/seed storage 2S albumin"/>
    <property type="match status" value="1"/>
</dbReference>
<feature type="chain" id="PRO_5047325060" evidence="2">
    <location>
        <begin position="21"/>
        <end position="135"/>
    </location>
</feature>
<accession>A0ABR2AGD8</accession>
<feature type="signal peptide" evidence="2">
    <location>
        <begin position="1"/>
        <end position="20"/>
    </location>
</feature>
<organism evidence="3 4">
    <name type="scientific">Hibiscus sabdariffa</name>
    <name type="common">roselle</name>
    <dbReference type="NCBI Taxonomy" id="183260"/>
    <lineage>
        <taxon>Eukaryota</taxon>
        <taxon>Viridiplantae</taxon>
        <taxon>Streptophyta</taxon>
        <taxon>Embryophyta</taxon>
        <taxon>Tracheophyta</taxon>
        <taxon>Spermatophyta</taxon>
        <taxon>Magnoliopsida</taxon>
        <taxon>eudicotyledons</taxon>
        <taxon>Gunneridae</taxon>
        <taxon>Pentapetalae</taxon>
        <taxon>rosids</taxon>
        <taxon>malvids</taxon>
        <taxon>Malvales</taxon>
        <taxon>Malvaceae</taxon>
        <taxon>Malvoideae</taxon>
        <taxon>Hibiscus</taxon>
    </lineage>
</organism>
<dbReference type="InterPro" id="IPR000528">
    <property type="entry name" value="Plant_nsLTP"/>
</dbReference>
<dbReference type="EMBL" id="JBBPBN010000254">
    <property type="protein sequence ID" value="KAK8492196.1"/>
    <property type="molecule type" value="Genomic_DNA"/>
</dbReference>
<reference evidence="3 4" key="1">
    <citation type="journal article" date="2024" name="G3 (Bethesda)">
        <title>Genome assembly of Hibiscus sabdariffa L. provides insights into metabolisms of medicinal natural products.</title>
        <authorList>
            <person name="Kim T."/>
        </authorList>
    </citation>
    <scope>NUCLEOTIDE SEQUENCE [LARGE SCALE GENOMIC DNA]</scope>
    <source>
        <strain evidence="3">TK-2024</strain>
        <tissue evidence="3">Old leaves</tissue>
    </source>
</reference>
<dbReference type="Gene3D" id="1.10.110.10">
    <property type="entry name" value="Plant lipid-transfer and hydrophobic proteins"/>
    <property type="match status" value="1"/>
</dbReference>
<evidence type="ECO:0000313" key="3">
    <source>
        <dbReference type="EMBL" id="KAK8492196.1"/>
    </source>
</evidence>
<evidence type="ECO:0000256" key="2">
    <source>
        <dbReference type="SAM" id="SignalP"/>
    </source>
</evidence>
<keyword evidence="4" id="KW-1185">Reference proteome</keyword>
<dbReference type="InterPro" id="IPR036312">
    <property type="entry name" value="Bifun_inhib/LTP/seed_sf"/>
</dbReference>
<dbReference type="Proteomes" id="UP001396334">
    <property type="component" value="Unassembled WGS sequence"/>
</dbReference>